<dbReference type="PROSITE" id="PS01360">
    <property type="entry name" value="ZF_MYND_1"/>
    <property type="match status" value="1"/>
</dbReference>
<comment type="caution">
    <text evidence="6">The sequence shown here is derived from an EMBL/GenBank/DDBJ whole genome shotgun (WGS) entry which is preliminary data.</text>
</comment>
<evidence type="ECO:0000313" key="7">
    <source>
        <dbReference type="Proteomes" id="UP001396898"/>
    </source>
</evidence>
<evidence type="ECO:0000256" key="4">
    <source>
        <dbReference type="PROSITE-ProRule" id="PRU00134"/>
    </source>
</evidence>
<keyword evidence="1" id="KW-0479">Metal-binding</keyword>
<accession>A0ABR1RYG6</accession>
<dbReference type="SUPFAM" id="SSF144232">
    <property type="entry name" value="HIT/MYND zinc finger-like"/>
    <property type="match status" value="1"/>
</dbReference>
<evidence type="ECO:0000259" key="5">
    <source>
        <dbReference type="PROSITE" id="PS50865"/>
    </source>
</evidence>
<keyword evidence="7" id="KW-1185">Reference proteome</keyword>
<dbReference type="Gene3D" id="6.10.140.2220">
    <property type="match status" value="1"/>
</dbReference>
<evidence type="ECO:0000256" key="3">
    <source>
        <dbReference type="ARBA" id="ARBA00022833"/>
    </source>
</evidence>
<evidence type="ECO:0000313" key="6">
    <source>
        <dbReference type="EMBL" id="KAK8022903.1"/>
    </source>
</evidence>
<name>A0ABR1RYG6_9PEZI</name>
<keyword evidence="3" id="KW-0862">Zinc</keyword>
<dbReference type="Pfam" id="PF01753">
    <property type="entry name" value="zf-MYND"/>
    <property type="match status" value="1"/>
</dbReference>
<proteinExistence type="predicted"/>
<dbReference type="PROSITE" id="PS50865">
    <property type="entry name" value="ZF_MYND_2"/>
    <property type="match status" value="1"/>
</dbReference>
<protein>
    <recommendedName>
        <fullName evidence="5">MYND-type domain-containing protein</fullName>
    </recommendedName>
</protein>
<sequence>MDIRTKREQAAERAKVMAMVTTTFNDHLPEMTPESDPELRSRCNFCEKPGKDRCGGCKSARYCSRECQVKDHPLHKLLCKSYAGFSDAQRPSADHVRAILFPASEQKPKLVWCKQKVADGKTTVYADEHIGRYRETFSVLSINRNLHLLGHADTGHGLVAFLESNSPVLGCPMNKSYTALGAPGHMMARFGDILFLGTKPDPAPEHAGKNVVLDDADLRDFRHALDCLQMHEINFAAGPPDRLATLAEQVDTVPALLIHGDGALARWTANFAGPQQAQRMQHLVTRINVPKFRGAKQGIEQDHAVGPRKLGLEWFLRCYHPDAHGFAKADLVPDTMRNDVVRHLCYVSPTFHFKRNEKNELEYPQIRDPKQGPYRPWVGSVLLFEKSGGVIHPEHVEAMNLFLDSIAHFNPRRWGRDDTTDDHPLYVNKTDHGKEAAAEAFKQFFADWKQERAARGLRVDHLLCPYAVRGGGDPGKVMAATFADKLERGFKAVDERMALVKKKKGSRGQES</sequence>
<keyword evidence="2 4" id="KW-0863">Zinc-finger</keyword>
<organism evidence="6 7">
    <name type="scientific">Apiospora marii</name>
    <dbReference type="NCBI Taxonomy" id="335849"/>
    <lineage>
        <taxon>Eukaryota</taxon>
        <taxon>Fungi</taxon>
        <taxon>Dikarya</taxon>
        <taxon>Ascomycota</taxon>
        <taxon>Pezizomycotina</taxon>
        <taxon>Sordariomycetes</taxon>
        <taxon>Xylariomycetidae</taxon>
        <taxon>Amphisphaeriales</taxon>
        <taxon>Apiosporaceae</taxon>
        <taxon>Apiospora</taxon>
    </lineage>
</organism>
<gene>
    <name evidence="6" type="ORF">PG991_006784</name>
</gene>
<dbReference type="InterPro" id="IPR002893">
    <property type="entry name" value="Znf_MYND"/>
</dbReference>
<evidence type="ECO:0000256" key="2">
    <source>
        <dbReference type="ARBA" id="ARBA00022771"/>
    </source>
</evidence>
<dbReference type="EMBL" id="JAQQWI010000009">
    <property type="protein sequence ID" value="KAK8022903.1"/>
    <property type="molecule type" value="Genomic_DNA"/>
</dbReference>
<evidence type="ECO:0000256" key="1">
    <source>
        <dbReference type="ARBA" id="ARBA00022723"/>
    </source>
</evidence>
<dbReference type="Proteomes" id="UP001396898">
    <property type="component" value="Unassembled WGS sequence"/>
</dbReference>
<reference evidence="6 7" key="1">
    <citation type="submission" date="2023-01" db="EMBL/GenBank/DDBJ databases">
        <title>Analysis of 21 Apiospora genomes using comparative genomics revels a genus with tremendous synthesis potential of carbohydrate active enzymes and secondary metabolites.</title>
        <authorList>
            <person name="Sorensen T."/>
        </authorList>
    </citation>
    <scope>NUCLEOTIDE SEQUENCE [LARGE SCALE GENOMIC DNA]</scope>
    <source>
        <strain evidence="6 7">CBS 20057</strain>
    </source>
</reference>
<feature type="domain" description="MYND-type" evidence="5">
    <location>
        <begin position="43"/>
        <end position="79"/>
    </location>
</feature>